<protein>
    <submittedName>
        <fullName evidence="5">Serine dehydratase domain-containing protein</fullName>
    </submittedName>
</protein>
<dbReference type="Proteomes" id="UP001408356">
    <property type="component" value="Unassembled WGS sequence"/>
</dbReference>
<reference evidence="5 6" key="1">
    <citation type="journal article" date="2024" name="J. Plant Pathol.">
        <title>Sequence and assembly of the genome of Seiridium unicorne, isolate CBS 538.82, causal agent of cypress canker disease.</title>
        <authorList>
            <person name="Scali E."/>
            <person name="Rocca G.D."/>
            <person name="Danti R."/>
            <person name="Garbelotto M."/>
            <person name="Barberini S."/>
            <person name="Baroncelli R."/>
            <person name="Emiliani G."/>
        </authorList>
    </citation>
    <scope>NUCLEOTIDE SEQUENCE [LARGE SCALE GENOMIC DNA]</scope>
    <source>
        <strain evidence="5 6">BM-138-508</strain>
    </source>
</reference>
<dbReference type="InterPro" id="IPR042208">
    <property type="entry name" value="D-ser_dehydrat-like_sf"/>
</dbReference>
<comment type="similarity">
    <text evidence="1">Belongs to the DSD1 family.</text>
</comment>
<feature type="region of interest" description="Disordered" evidence="3">
    <location>
        <begin position="383"/>
        <end position="431"/>
    </location>
</feature>
<dbReference type="SUPFAM" id="SSF51419">
    <property type="entry name" value="PLP-binding barrel"/>
    <property type="match status" value="1"/>
</dbReference>
<accession>A0ABR2UJR4</accession>
<evidence type="ECO:0000313" key="5">
    <source>
        <dbReference type="EMBL" id="KAK9414875.1"/>
    </source>
</evidence>
<evidence type="ECO:0000256" key="3">
    <source>
        <dbReference type="SAM" id="MobiDB-lite"/>
    </source>
</evidence>
<keyword evidence="6" id="KW-1185">Reference proteome</keyword>
<proteinExistence type="inferred from homology"/>
<dbReference type="PANTHER" id="PTHR28004">
    <property type="entry name" value="ZGC:162816-RELATED"/>
    <property type="match status" value="1"/>
</dbReference>
<sequence length="431" mass="46822">MDYSIQHHKSYIGKPISSLPTPSLIVSLPIIKKNIAALHKDVEALGIGFRPHVKTLKCLYGLPVCPSYLPELARLRSSVRIILMIDSEQQIDALETFGAQQPWDVFIKLDVGSHRAGIATESPTLHRVVERANTSAAVAIYGFYCHAGHSYGDRTRESAEATLNKEITSVVKAASLLPKSHELVISVGATPTAHVVSSFKATVPANMKLELHAGNFPCNDLQQVSTSLVSEADQAVRVAAEVCSVYPERNEALVNAGAIALSRETSGYPGFGHIVEKPQWGLVRLSQEHGILGTQEQGAVVADQFKVGDRVYLYCNHVCITAAAFFVFYVVDANDIVLVSSGAQVVVQYAAKISIHIPYQVIRNGTYCADTHHPPRTLHAANASQAVRNEEEAENGEDASHNKAADISAVETYDQTENGVEGPHYQRYPHA</sequence>
<dbReference type="SMART" id="SM01119">
    <property type="entry name" value="D-ser_dehydrat"/>
    <property type="match status" value="1"/>
</dbReference>
<dbReference type="InterPro" id="IPR029066">
    <property type="entry name" value="PLP-binding_barrel"/>
</dbReference>
<dbReference type="InterPro" id="IPR051466">
    <property type="entry name" value="D-amino_acid_metab_enzyme"/>
</dbReference>
<dbReference type="Gene3D" id="2.40.37.20">
    <property type="entry name" value="D-serine dehydratase-like domain"/>
    <property type="match status" value="1"/>
</dbReference>
<evidence type="ECO:0000313" key="6">
    <source>
        <dbReference type="Proteomes" id="UP001408356"/>
    </source>
</evidence>
<organism evidence="5 6">
    <name type="scientific">Seiridium unicorne</name>
    <dbReference type="NCBI Taxonomy" id="138068"/>
    <lineage>
        <taxon>Eukaryota</taxon>
        <taxon>Fungi</taxon>
        <taxon>Dikarya</taxon>
        <taxon>Ascomycota</taxon>
        <taxon>Pezizomycotina</taxon>
        <taxon>Sordariomycetes</taxon>
        <taxon>Xylariomycetidae</taxon>
        <taxon>Amphisphaeriales</taxon>
        <taxon>Sporocadaceae</taxon>
        <taxon>Seiridium</taxon>
    </lineage>
</organism>
<dbReference type="Gene3D" id="3.20.20.10">
    <property type="entry name" value="Alanine racemase"/>
    <property type="match status" value="1"/>
</dbReference>
<dbReference type="InterPro" id="IPR001608">
    <property type="entry name" value="Ala_racemase_N"/>
</dbReference>
<comment type="caution">
    <text evidence="5">The sequence shown here is derived from an EMBL/GenBank/DDBJ whole genome shotgun (WGS) entry which is preliminary data.</text>
</comment>
<evidence type="ECO:0000256" key="1">
    <source>
        <dbReference type="ARBA" id="ARBA00005323"/>
    </source>
</evidence>
<evidence type="ECO:0000259" key="4">
    <source>
        <dbReference type="SMART" id="SM01119"/>
    </source>
</evidence>
<dbReference type="PANTHER" id="PTHR28004:SF2">
    <property type="entry name" value="D-SERINE DEHYDRATASE"/>
    <property type="match status" value="1"/>
</dbReference>
<dbReference type="EMBL" id="JARVKF010000421">
    <property type="protein sequence ID" value="KAK9414875.1"/>
    <property type="molecule type" value="Genomic_DNA"/>
</dbReference>
<gene>
    <name evidence="5" type="ORF">SUNI508_10818</name>
</gene>
<dbReference type="InterPro" id="IPR026956">
    <property type="entry name" value="D-ser_dehydrat-like_dom"/>
</dbReference>
<dbReference type="Pfam" id="PF14031">
    <property type="entry name" value="D-ser_dehydrat"/>
    <property type="match status" value="1"/>
</dbReference>
<name>A0ABR2UJR4_9PEZI</name>
<feature type="domain" description="D-serine dehydratase-like" evidence="4">
    <location>
        <begin position="235"/>
        <end position="332"/>
    </location>
</feature>
<dbReference type="Pfam" id="PF01168">
    <property type="entry name" value="Ala_racemase_N"/>
    <property type="match status" value="1"/>
</dbReference>
<keyword evidence="2" id="KW-0456">Lyase</keyword>
<evidence type="ECO:0000256" key="2">
    <source>
        <dbReference type="ARBA" id="ARBA00023239"/>
    </source>
</evidence>